<name>A0A4U0GU61_9SPHI</name>
<accession>A0A4U0GU61</accession>
<dbReference type="Proteomes" id="UP000309872">
    <property type="component" value="Unassembled WGS sequence"/>
</dbReference>
<evidence type="ECO:0000313" key="1">
    <source>
        <dbReference type="EMBL" id="TJY62595.1"/>
    </source>
</evidence>
<dbReference type="EMBL" id="SUKA01000007">
    <property type="protein sequence ID" value="TJY62595.1"/>
    <property type="molecule type" value="Genomic_DNA"/>
</dbReference>
<dbReference type="GO" id="GO:0051301">
    <property type="term" value="P:cell division"/>
    <property type="evidence" value="ECO:0007669"/>
    <property type="project" value="UniProtKB-KW"/>
</dbReference>
<dbReference type="InterPro" id="IPR023393">
    <property type="entry name" value="START-like_dom_sf"/>
</dbReference>
<proteinExistence type="predicted"/>
<organism evidence="1 2">
    <name type="scientific">Sphingobacterium alkalisoli</name>
    <dbReference type="NCBI Taxonomy" id="1874115"/>
    <lineage>
        <taxon>Bacteria</taxon>
        <taxon>Pseudomonadati</taxon>
        <taxon>Bacteroidota</taxon>
        <taxon>Sphingobacteriia</taxon>
        <taxon>Sphingobacteriales</taxon>
        <taxon>Sphingobacteriaceae</taxon>
        <taxon>Sphingobacterium</taxon>
    </lineage>
</organism>
<reference evidence="1 2" key="1">
    <citation type="submission" date="2019-04" db="EMBL/GenBank/DDBJ databases">
        <title>Sphingobacterium olei sp. nov., isolated from oil-contaminated soil.</title>
        <authorList>
            <person name="Liu B."/>
        </authorList>
    </citation>
    <scope>NUCLEOTIDE SEQUENCE [LARGE SCALE GENOMIC DNA]</scope>
    <source>
        <strain evidence="1 2">Y3L14</strain>
    </source>
</reference>
<dbReference type="CDD" id="cd07820">
    <property type="entry name" value="SRPBCC_3"/>
    <property type="match status" value="1"/>
</dbReference>
<dbReference type="RefSeq" id="WP_136822381.1">
    <property type="nucleotide sequence ID" value="NZ_BMJX01000007.1"/>
</dbReference>
<dbReference type="OrthoDB" id="9801773at2"/>
<keyword evidence="2" id="KW-1185">Reference proteome</keyword>
<sequence>MPKIELVTEINSAIGTCFDLARSIDLHKLSTAKTHEQAIAGKTSGLIELNEFVTWQATHFGIRQKLTSKITAFDRPNYFVDEQVKGAFKSMYHEHSFVQMGDKVIMKDSFEFQSPFGIFGKLFNELILTKYLKQFLIERNNMIKTFAETDKWKSILIG</sequence>
<dbReference type="SUPFAM" id="SSF55961">
    <property type="entry name" value="Bet v1-like"/>
    <property type="match status" value="1"/>
</dbReference>
<dbReference type="AlphaFoldDB" id="A0A4U0GU61"/>
<dbReference type="Gene3D" id="3.30.530.20">
    <property type="match status" value="1"/>
</dbReference>
<comment type="caution">
    <text evidence="1">The sequence shown here is derived from an EMBL/GenBank/DDBJ whole genome shotgun (WGS) entry which is preliminary data.</text>
</comment>
<gene>
    <name evidence="1" type="ORF">FAZ19_19170</name>
</gene>
<protein>
    <submittedName>
        <fullName evidence="1">Cell division protein</fullName>
    </submittedName>
</protein>
<keyword evidence="1" id="KW-0132">Cell division</keyword>
<keyword evidence="1" id="KW-0131">Cell cycle</keyword>
<evidence type="ECO:0000313" key="2">
    <source>
        <dbReference type="Proteomes" id="UP000309872"/>
    </source>
</evidence>